<reference evidence="1 2" key="1">
    <citation type="journal article" date="2021" name="Hortic Res">
        <title>High-quality reference genome and annotation aids understanding of berry development for evergreen blueberry (Vaccinium darrowii).</title>
        <authorList>
            <person name="Yu J."/>
            <person name="Hulse-Kemp A.M."/>
            <person name="Babiker E."/>
            <person name="Staton M."/>
        </authorList>
    </citation>
    <scope>NUCLEOTIDE SEQUENCE [LARGE SCALE GENOMIC DNA]</scope>
    <source>
        <strain evidence="2">cv. NJ 8807/NJ 8810</strain>
        <tissue evidence="1">Young leaf</tissue>
    </source>
</reference>
<name>A0ACB7XTC7_9ERIC</name>
<organism evidence="1 2">
    <name type="scientific">Vaccinium darrowii</name>
    <dbReference type="NCBI Taxonomy" id="229202"/>
    <lineage>
        <taxon>Eukaryota</taxon>
        <taxon>Viridiplantae</taxon>
        <taxon>Streptophyta</taxon>
        <taxon>Embryophyta</taxon>
        <taxon>Tracheophyta</taxon>
        <taxon>Spermatophyta</taxon>
        <taxon>Magnoliopsida</taxon>
        <taxon>eudicotyledons</taxon>
        <taxon>Gunneridae</taxon>
        <taxon>Pentapetalae</taxon>
        <taxon>asterids</taxon>
        <taxon>Ericales</taxon>
        <taxon>Ericaceae</taxon>
        <taxon>Vaccinioideae</taxon>
        <taxon>Vaccinieae</taxon>
        <taxon>Vaccinium</taxon>
    </lineage>
</organism>
<dbReference type="Proteomes" id="UP000828048">
    <property type="component" value="Chromosome 1"/>
</dbReference>
<accession>A0ACB7XTC7</accession>
<gene>
    <name evidence="1" type="ORF">Vadar_026371</name>
</gene>
<sequence length="390" mass="42789">MAPCFEQGESLFNFVVRDGNGVKGLVESGLSKVPDQYIQPPNERIPEKIISANSVDAPIDLSLLDGPSRDQVAEAIVKAAESVGFFQVVNHGVPIQLLDSLKDSAHRFFGQPVEKKAAYLNGVSPSPFVKYGTSFVPGKEKALEWKDYISMTYTTDEDALNYWPNHCREVTLEYVKTATEMVKKILEVLIGHLGVTADDQSREELVDALTGNKFVNMNFYPTCPNPDLTVGVGRHSDVGTLTVLLQDGIGGLYVKLEEEEEEEAAAAAGGKQAQWMEVPPVPGALVINVGDTLQIVSNGKYKSAEHRVRTASKQSRVSIPFFTTPLPTQKIGPLPQLVDNDDRVPRYRDFVFQEYLNNFFGNAHGGKKSLDFAKITSLSSHASQPSYPSP</sequence>
<evidence type="ECO:0000313" key="2">
    <source>
        <dbReference type="Proteomes" id="UP000828048"/>
    </source>
</evidence>
<proteinExistence type="predicted"/>
<comment type="caution">
    <text evidence="1">The sequence shown here is derived from an EMBL/GenBank/DDBJ whole genome shotgun (WGS) entry which is preliminary data.</text>
</comment>
<dbReference type="EMBL" id="CM037151">
    <property type="protein sequence ID" value="KAH7844277.1"/>
    <property type="molecule type" value="Genomic_DNA"/>
</dbReference>
<evidence type="ECO:0000313" key="1">
    <source>
        <dbReference type="EMBL" id="KAH7844277.1"/>
    </source>
</evidence>
<keyword evidence="2" id="KW-1185">Reference proteome</keyword>
<protein>
    <submittedName>
        <fullName evidence="1">Uncharacterized protein</fullName>
    </submittedName>
</protein>